<dbReference type="HAMAP" id="MF_00037">
    <property type="entry name" value="MurB"/>
    <property type="match status" value="1"/>
</dbReference>
<dbReference type="PANTHER" id="PTHR21071:SF4">
    <property type="entry name" value="UDP-N-ACETYLENOLPYRUVOYLGLUCOSAMINE REDUCTASE"/>
    <property type="match status" value="1"/>
</dbReference>
<dbReference type="Gene3D" id="3.30.43.10">
    <property type="entry name" value="Uridine Diphospho-n-acetylenolpyruvylglucosamine Reductase, domain 2"/>
    <property type="match status" value="1"/>
</dbReference>
<dbReference type="EC" id="1.3.1.98" evidence="5 19"/>
<keyword evidence="16 19" id="KW-0961">Cell wall biogenesis/degradation</keyword>
<comment type="function">
    <text evidence="2 19">Cell wall formation.</text>
</comment>
<dbReference type="InterPro" id="IPR011601">
    <property type="entry name" value="MurB_C"/>
</dbReference>
<dbReference type="GO" id="GO:0008762">
    <property type="term" value="F:UDP-N-acetylmuramate dehydrogenase activity"/>
    <property type="evidence" value="ECO:0007669"/>
    <property type="project" value="UniProtKB-UniRule"/>
</dbReference>
<sequence length="337" mass="38048">MKLFENFSLKDLNTFHIDVKAKRFILVEKIDELFDLKDSFDLPSEKILILGGGSNVLFTKDFDSTIIQLSFNQLSEINSDKNFVLLKAEAGMVWDDLVKSTVENNLGGIENLAMIPGTVGAAPIQNIGAYGQELKDTLYEVEFYDLTERKIKSFSNEQCQFGYRDSVFKKSLKNKFIITSITLRLYKNPVPVLNYGNVATELSKEGIANPTIKDVSNIIRKIRTEKLPDPQKIGNAGSFFKNPFVDEKTLLQIKNNFPDVPSFLQENKIKIPAAWLIEKSGLKGFRKGNVGTYPKQPLVIVNYEDATGAEIIDFAKFIQKTVLETFNIELEPEVNII</sequence>
<dbReference type="GO" id="GO:0005829">
    <property type="term" value="C:cytosol"/>
    <property type="evidence" value="ECO:0007669"/>
    <property type="project" value="TreeGrafter"/>
</dbReference>
<feature type="domain" description="FAD-binding PCMH-type" evidence="20">
    <location>
        <begin position="17"/>
        <end position="188"/>
    </location>
</feature>
<dbReference type="Gene3D" id="3.90.78.10">
    <property type="entry name" value="UDP-N-acetylenolpyruvoylglucosamine reductase, C-terminal domain"/>
    <property type="match status" value="1"/>
</dbReference>
<name>I0AJ87_IGNAJ</name>
<comment type="catalytic activity">
    <reaction evidence="18 19">
        <text>UDP-N-acetyl-alpha-D-muramate + NADP(+) = UDP-N-acetyl-3-O-(1-carboxyvinyl)-alpha-D-glucosamine + NADPH + H(+)</text>
        <dbReference type="Rhea" id="RHEA:12248"/>
        <dbReference type="ChEBI" id="CHEBI:15378"/>
        <dbReference type="ChEBI" id="CHEBI:57783"/>
        <dbReference type="ChEBI" id="CHEBI:58349"/>
        <dbReference type="ChEBI" id="CHEBI:68483"/>
        <dbReference type="ChEBI" id="CHEBI:70757"/>
        <dbReference type="EC" id="1.3.1.98"/>
    </reaction>
</comment>
<dbReference type="Pfam" id="PF01565">
    <property type="entry name" value="FAD_binding_4"/>
    <property type="match status" value="1"/>
</dbReference>
<keyword evidence="10 19" id="KW-0274">FAD</keyword>
<dbReference type="GO" id="GO:0071555">
    <property type="term" value="P:cell wall organization"/>
    <property type="evidence" value="ECO:0007669"/>
    <property type="project" value="UniProtKB-KW"/>
</dbReference>
<dbReference type="InterPro" id="IPR036318">
    <property type="entry name" value="FAD-bd_PCMH-like_sf"/>
</dbReference>
<evidence type="ECO:0000256" key="16">
    <source>
        <dbReference type="ARBA" id="ARBA00023316"/>
    </source>
</evidence>
<dbReference type="Pfam" id="PF02873">
    <property type="entry name" value="MurB_C"/>
    <property type="match status" value="1"/>
</dbReference>
<evidence type="ECO:0000256" key="7">
    <source>
        <dbReference type="ARBA" id="ARBA00022490"/>
    </source>
</evidence>
<evidence type="ECO:0000256" key="13">
    <source>
        <dbReference type="ARBA" id="ARBA00022984"/>
    </source>
</evidence>
<gene>
    <name evidence="19 21" type="primary">murB</name>
    <name evidence="21" type="ordered locus">IALB_1334</name>
</gene>
<evidence type="ECO:0000256" key="10">
    <source>
        <dbReference type="ARBA" id="ARBA00022827"/>
    </source>
</evidence>
<evidence type="ECO:0000256" key="4">
    <source>
        <dbReference type="ARBA" id="ARBA00004752"/>
    </source>
</evidence>
<dbReference type="InterPro" id="IPR036635">
    <property type="entry name" value="MurB_C_sf"/>
</dbReference>
<evidence type="ECO:0000313" key="21">
    <source>
        <dbReference type="EMBL" id="AFH49044.1"/>
    </source>
</evidence>
<dbReference type="InterPro" id="IPR016167">
    <property type="entry name" value="FAD-bd_PCMH_sub1"/>
</dbReference>
<dbReference type="eggNOG" id="COG0812">
    <property type="taxonomic scope" value="Bacteria"/>
</dbReference>
<feature type="active site" evidence="19">
    <location>
        <position position="164"/>
    </location>
</feature>
<feature type="active site" description="Proton donor" evidence="19">
    <location>
        <position position="238"/>
    </location>
</feature>
<dbReference type="GO" id="GO:0009252">
    <property type="term" value="P:peptidoglycan biosynthetic process"/>
    <property type="evidence" value="ECO:0007669"/>
    <property type="project" value="UniProtKB-UniRule"/>
</dbReference>
<comment type="similarity">
    <text evidence="19">Belongs to the MurB family.</text>
</comment>
<dbReference type="OrthoDB" id="9804753at2"/>
<accession>I0AJ87</accession>
<keyword evidence="11 19" id="KW-0521">NADP</keyword>
<dbReference type="InterPro" id="IPR003170">
    <property type="entry name" value="MurB"/>
</dbReference>
<dbReference type="SUPFAM" id="SSF56194">
    <property type="entry name" value="Uridine diphospho-N-Acetylenolpyruvylglucosamine reductase, MurB, C-terminal domain"/>
    <property type="match status" value="1"/>
</dbReference>
<evidence type="ECO:0000256" key="1">
    <source>
        <dbReference type="ARBA" id="ARBA00001974"/>
    </source>
</evidence>
<keyword evidence="22" id="KW-1185">Reference proteome</keyword>
<evidence type="ECO:0000256" key="19">
    <source>
        <dbReference type="HAMAP-Rule" id="MF_00037"/>
    </source>
</evidence>
<dbReference type="NCBIfam" id="NF010478">
    <property type="entry name" value="PRK13903.1"/>
    <property type="match status" value="1"/>
</dbReference>
<dbReference type="RefSeq" id="WP_014560199.1">
    <property type="nucleotide sequence ID" value="NC_017464.1"/>
</dbReference>
<dbReference type="PANTHER" id="PTHR21071">
    <property type="entry name" value="UDP-N-ACETYLENOLPYRUVOYLGLUCOSAMINE REDUCTASE"/>
    <property type="match status" value="1"/>
</dbReference>
<keyword evidence="13 19" id="KW-0573">Peptidoglycan synthesis</keyword>
<comment type="subcellular location">
    <subcellularLocation>
        <location evidence="3 19">Cytoplasm</location>
    </subcellularLocation>
</comment>
<reference evidence="21 22" key="1">
    <citation type="journal article" date="2012" name="Front. Microbiol.">
        <title>Complete genome of Ignavibacterium album, a metabolically versatile, flagellated, facultative anaerobe from the phylum Chlorobi.</title>
        <authorList>
            <person name="Liu Z."/>
            <person name="Frigaard N.-U."/>
            <person name="Vogl K."/>
            <person name="Iino T."/>
            <person name="Ohkuma M."/>
            <person name="Overmann J."/>
            <person name="Bryant D.A."/>
        </authorList>
    </citation>
    <scope>NUCLEOTIDE SEQUENCE [LARGE SCALE GENOMIC DNA]</scope>
    <source>
        <strain evidence="22">DSM 19864 / JCM 16511 / NBRC 101810 / Mat9-16</strain>
    </source>
</reference>
<feature type="active site" evidence="19">
    <location>
        <position position="333"/>
    </location>
</feature>
<dbReference type="KEGG" id="ial:IALB_1334"/>
<evidence type="ECO:0000256" key="17">
    <source>
        <dbReference type="ARBA" id="ARBA00031026"/>
    </source>
</evidence>
<dbReference type="HOGENOM" id="CLU_035304_0_0_10"/>
<evidence type="ECO:0000313" key="22">
    <source>
        <dbReference type="Proteomes" id="UP000007394"/>
    </source>
</evidence>
<dbReference type="GO" id="GO:0051301">
    <property type="term" value="P:cell division"/>
    <property type="evidence" value="ECO:0007669"/>
    <property type="project" value="UniProtKB-KW"/>
</dbReference>
<dbReference type="AlphaFoldDB" id="I0AJ87"/>
<dbReference type="Proteomes" id="UP000007394">
    <property type="component" value="Chromosome"/>
</dbReference>
<keyword evidence="8 19" id="KW-0132">Cell division</keyword>
<dbReference type="PATRIC" id="fig|945713.3.peg.1333"/>
<dbReference type="NCBIfam" id="TIGR00179">
    <property type="entry name" value="murB"/>
    <property type="match status" value="1"/>
</dbReference>
<dbReference type="NCBIfam" id="NF000755">
    <property type="entry name" value="PRK00046.1"/>
    <property type="match status" value="1"/>
</dbReference>
<dbReference type="UniPathway" id="UPA00219"/>
<evidence type="ECO:0000256" key="12">
    <source>
        <dbReference type="ARBA" id="ARBA00022960"/>
    </source>
</evidence>
<evidence type="ECO:0000256" key="3">
    <source>
        <dbReference type="ARBA" id="ARBA00004496"/>
    </source>
</evidence>
<proteinExistence type="inferred from homology"/>
<evidence type="ECO:0000256" key="15">
    <source>
        <dbReference type="ARBA" id="ARBA00023306"/>
    </source>
</evidence>
<keyword evidence="12 19" id="KW-0133">Cell shape</keyword>
<dbReference type="InterPro" id="IPR016166">
    <property type="entry name" value="FAD-bd_PCMH"/>
</dbReference>
<evidence type="ECO:0000256" key="5">
    <source>
        <dbReference type="ARBA" id="ARBA00012518"/>
    </source>
</evidence>
<evidence type="ECO:0000256" key="2">
    <source>
        <dbReference type="ARBA" id="ARBA00003921"/>
    </source>
</evidence>
<dbReference type="InterPro" id="IPR016169">
    <property type="entry name" value="FAD-bd_PCMH_sub2"/>
</dbReference>
<dbReference type="STRING" id="945713.IALB_1334"/>
<dbReference type="InterPro" id="IPR006094">
    <property type="entry name" value="Oxid_FAD_bind_N"/>
</dbReference>
<comment type="cofactor">
    <cofactor evidence="1 19">
        <name>FAD</name>
        <dbReference type="ChEBI" id="CHEBI:57692"/>
    </cofactor>
</comment>
<dbReference type="Gene3D" id="3.30.465.10">
    <property type="match status" value="1"/>
</dbReference>
<evidence type="ECO:0000256" key="6">
    <source>
        <dbReference type="ARBA" id="ARBA00015188"/>
    </source>
</evidence>
<dbReference type="EMBL" id="CP003418">
    <property type="protein sequence ID" value="AFH49044.1"/>
    <property type="molecule type" value="Genomic_DNA"/>
</dbReference>
<dbReference type="PROSITE" id="PS51387">
    <property type="entry name" value="FAD_PCMH"/>
    <property type="match status" value="1"/>
</dbReference>
<comment type="pathway">
    <text evidence="4 19">Cell wall biogenesis; peptidoglycan biosynthesis.</text>
</comment>
<keyword evidence="9 19" id="KW-0285">Flavoprotein</keyword>
<evidence type="ECO:0000256" key="14">
    <source>
        <dbReference type="ARBA" id="ARBA00023002"/>
    </source>
</evidence>
<evidence type="ECO:0000259" key="20">
    <source>
        <dbReference type="PROSITE" id="PS51387"/>
    </source>
</evidence>
<dbReference type="GO" id="GO:0071949">
    <property type="term" value="F:FAD binding"/>
    <property type="evidence" value="ECO:0007669"/>
    <property type="project" value="InterPro"/>
</dbReference>
<dbReference type="GO" id="GO:0008360">
    <property type="term" value="P:regulation of cell shape"/>
    <property type="evidence" value="ECO:0007669"/>
    <property type="project" value="UniProtKB-KW"/>
</dbReference>
<evidence type="ECO:0000256" key="9">
    <source>
        <dbReference type="ARBA" id="ARBA00022630"/>
    </source>
</evidence>
<evidence type="ECO:0000256" key="8">
    <source>
        <dbReference type="ARBA" id="ARBA00022618"/>
    </source>
</evidence>
<protein>
    <recommendedName>
        <fullName evidence="6 19">UDP-N-acetylenolpyruvoylglucosamine reductase</fullName>
        <ecNumber evidence="5 19">1.3.1.98</ecNumber>
    </recommendedName>
    <alternativeName>
        <fullName evidence="17 19">UDP-N-acetylmuramate dehydrogenase</fullName>
    </alternativeName>
</protein>
<evidence type="ECO:0000256" key="11">
    <source>
        <dbReference type="ARBA" id="ARBA00022857"/>
    </source>
</evidence>
<keyword evidence="15 19" id="KW-0131">Cell cycle</keyword>
<evidence type="ECO:0000256" key="18">
    <source>
        <dbReference type="ARBA" id="ARBA00048914"/>
    </source>
</evidence>
<keyword evidence="7 19" id="KW-0963">Cytoplasm</keyword>
<organism evidence="21 22">
    <name type="scientific">Ignavibacterium album (strain DSM 19864 / JCM 16511 / NBRC 101810 / Mat9-16)</name>
    <dbReference type="NCBI Taxonomy" id="945713"/>
    <lineage>
        <taxon>Bacteria</taxon>
        <taxon>Pseudomonadati</taxon>
        <taxon>Ignavibacteriota</taxon>
        <taxon>Ignavibacteria</taxon>
        <taxon>Ignavibacteriales</taxon>
        <taxon>Ignavibacteriaceae</taxon>
        <taxon>Ignavibacterium</taxon>
    </lineage>
</organism>
<keyword evidence="14 19" id="KW-0560">Oxidoreductase</keyword>
<dbReference type="SUPFAM" id="SSF56176">
    <property type="entry name" value="FAD-binding/transporter-associated domain-like"/>
    <property type="match status" value="1"/>
</dbReference>